<keyword evidence="2 4" id="KW-0863">Zinc-finger</keyword>
<organism evidence="7">
    <name type="scientific">Trypanosoma congolense (strain IL3000)</name>
    <dbReference type="NCBI Taxonomy" id="1068625"/>
    <lineage>
        <taxon>Eukaryota</taxon>
        <taxon>Discoba</taxon>
        <taxon>Euglenozoa</taxon>
        <taxon>Kinetoplastea</taxon>
        <taxon>Metakinetoplastina</taxon>
        <taxon>Trypanosomatida</taxon>
        <taxon>Trypanosomatidae</taxon>
        <taxon>Trypanosoma</taxon>
        <taxon>Nannomonas</taxon>
    </lineage>
</organism>
<evidence type="ECO:0000256" key="3">
    <source>
        <dbReference type="ARBA" id="ARBA00022833"/>
    </source>
</evidence>
<keyword evidence="3 4" id="KW-0862">Zinc</keyword>
<feature type="region of interest" description="Disordered" evidence="5">
    <location>
        <begin position="242"/>
        <end position="261"/>
    </location>
</feature>
<evidence type="ECO:0000259" key="6">
    <source>
        <dbReference type="PROSITE" id="PS50103"/>
    </source>
</evidence>
<dbReference type="VEuPathDB" id="TriTrypDB:TcIL3000_5_1510"/>
<protein>
    <submittedName>
        <fullName evidence="7">Uncharacterized protein TCIL3000_5_1510</fullName>
    </submittedName>
</protein>
<dbReference type="GO" id="GO:0008270">
    <property type="term" value="F:zinc ion binding"/>
    <property type="evidence" value="ECO:0007669"/>
    <property type="project" value="UniProtKB-KW"/>
</dbReference>
<name>G0UMP0_TRYCI</name>
<feature type="compositionally biased region" description="Polar residues" evidence="5">
    <location>
        <begin position="242"/>
        <end position="253"/>
    </location>
</feature>
<evidence type="ECO:0000256" key="5">
    <source>
        <dbReference type="SAM" id="MobiDB-lite"/>
    </source>
</evidence>
<feature type="region of interest" description="Disordered" evidence="5">
    <location>
        <begin position="80"/>
        <end position="102"/>
    </location>
</feature>
<dbReference type="SUPFAM" id="SSF90229">
    <property type="entry name" value="CCCH zinc finger"/>
    <property type="match status" value="1"/>
</dbReference>
<dbReference type="InterPro" id="IPR036855">
    <property type="entry name" value="Znf_CCCH_sf"/>
</dbReference>
<evidence type="ECO:0000256" key="1">
    <source>
        <dbReference type="ARBA" id="ARBA00022723"/>
    </source>
</evidence>
<evidence type="ECO:0000256" key="4">
    <source>
        <dbReference type="PROSITE-ProRule" id="PRU00723"/>
    </source>
</evidence>
<dbReference type="GO" id="GO:0010468">
    <property type="term" value="P:regulation of gene expression"/>
    <property type="evidence" value="ECO:0007669"/>
    <property type="project" value="UniProtKB-ARBA"/>
</dbReference>
<dbReference type="Pfam" id="PF00642">
    <property type="entry name" value="zf-CCCH"/>
    <property type="match status" value="1"/>
</dbReference>
<dbReference type="Gene3D" id="4.10.1000.10">
    <property type="entry name" value="Zinc finger, CCCH-type"/>
    <property type="match status" value="1"/>
</dbReference>
<proteinExistence type="predicted"/>
<feature type="domain" description="C3H1-type" evidence="6">
    <location>
        <begin position="14"/>
        <end position="42"/>
    </location>
</feature>
<evidence type="ECO:0000313" key="7">
    <source>
        <dbReference type="EMBL" id="CCC90448.1"/>
    </source>
</evidence>
<keyword evidence="1 4" id="KW-0479">Metal-binding</keyword>
<dbReference type="PROSITE" id="PS50103">
    <property type="entry name" value="ZF_C3H1"/>
    <property type="match status" value="1"/>
</dbReference>
<dbReference type="SMART" id="SM00356">
    <property type="entry name" value="ZnF_C3H1"/>
    <property type="match status" value="1"/>
</dbReference>
<evidence type="ECO:0000256" key="2">
    <source>
        <dbReference type="ARBA" id="ARBA00022771"/>
    </source>
</evidence>
<feature type="compositionally biased region" description="Polar residues" evidence="5">
    <location>
        <begin position="131"/>
        <end position="142"/>
    </location>
</feature>
<dbReference type="AlphaFoldDB" id="G0UMP0"/>
<dbReference type="GO" id="GO:0051252">
    <property type="term" value="P:regulation of RNA metabolic process"/>
    <property type="evidence" value="ECO:0007669"/>
    <property type="project" value="UniProtKB-ARBA"/>
</dbReference>
<dbReference type="FunFam" id="4.10.1000.10:FF:000003">
    <property type="entry name" value="Zinc finger CCCH domain-containing protein"/>
    <property type="match status" value="1"/>
</dbReference>
<dbReference type="InterPro" id="IPR000571">
    <property type="entry name" value="Znf_CCCH"/>
</dbReference>
<accession>G0UMP0</accession>
<feature type="region of interest" description="Disordered" evidence="5">
    <location>
        <begin position="131"/>
        <end position="164"/>
    </location>
</feature>
<feature type="zinc finger region" description="C3H1-type" evidence="4">
    <location>
        <begin position="14"/>
        <end position="42"/>
    </location>
</feature>
<sequence length="588" mass="63684">MTRNRRHDIVKSSKYKTSLCSFFLEQDGCSFGDRCAFAHGEEELRSEEENLRLRESRDMEEGHADVGQDCNSSMKRVSSLHSTDRGIDNVANETPDSDGGKTRYNLSRESELWFVKQSTPLNFSNQENKTKVGVTTSDNSSLKGIKPPPKITKGNSSKHSRTNLSGCTNKVRHGGFSCPMPPVTQYTSNGSGILYNLPSIGGTPGQFIQPTPGIVLLPFTGVALPYVTSFGTAMGASTRSVFSGTGKQPTESHATGPFSSADVITTETSSAVGLDSDAFDTFRVFSDSRNCASHVYPQCKNHAKSSMEPLLPSAERLENATEASSLRQNTPWPGMSSAELTQAFVDDLGGSDNEYHIDLVDQCHLANFPVEADEILNLNPLFDQHALMECLGFNAECVGAKGSEEIFNETREQNTALTDCGSYGSPVENAPQLVAHSISDTEQAPISTNACCEGEKNIDRCKPAACSGDTLECSLKCQSSVPDDFSKADSSGVSCLNIENGKKISCNNHSDNENPYNESEPQRPCLRSMCSVDERARRRPFLTSNHFHSSCAASGKCVLLSCLDNQIVIDVESRNGFTVPAWEAASGT</sequence>
<reference evidence="7" key="1">
    <citation type="journal article" date="2012" name="Proc. Natl. Acad. Sci. U.S.A.">
        <title>Antigenic diversity is generated by distinct evolutionary mechanisms in African trypanosome species.</title>
        <authorList>
            <person name="Jackson A.P."/>
            <person name="Berry A."/>
            <person name="Aslett M."/>
            <person name="Allison H.C."/>
            <person name="Burton P."/>
            <person name="Vavrova-Anderson J."/>
            <person name="Brown R."/>
            <person name="Browne H."/>
            <person name="Corton N."/>
            <person name="Hauser H."/>
            <person name="Gamble J."/>
            <person name="Gilderthorp R."/>
            <person name="Marcello L."/>
            <person name="McQuillan J."/>
            <person name="Otto T.D."/>
            <person name="Quail M.A."/>
            <person name="Sanders M.J."/>
            <person name="van Tonder A."/>
            <person name="Ginger M.L."/>
            <person name="Field M.C."/>
            <person name="Barry J.D."/>
            <person name="Hertz-Fowler C."/>
            <person name="Berriman M."/>
        </authorList>
    </citation>
    <scope>NUCLEOTIDE SEQUENCE</scope>
    <source>
        <strain evidence="7">IL3000</strain>
    </source>
</reference>
<dbReference type="EMBL" id="HE575318">
    <property type="protein sequence ID" value="CCC90448.1"/>
    <property type="molecule type" value="Genomic_DNA"/>
</dbReference>
<gene>
    <name evidence="7" type="ORF">TCIL3000_5_1510</name>
</gene>